<proteinExistence type="predicted"/>
<accession>A0A017T2C0</accession>
<feature type="region of interest" description="Disordered" evidence="1">
    <location>
        <begin position="42"/>
        <end position="72"/>
    </location>
</feature>
<feature type="compositionally biased region" description="Pro residues" evidence="1">
    <location>
        <begin position="47"/>
        <end position="72"/>
    </location>
</feature>
<evidence type="ECO:0000313" key="3">
    <source>
        <dbReference type="Proteomes" id="UP000019678"/>
    </source>
</evidence>
<dbReference type="EMBL" id="ASRX01000052">
    <property type="protein sequence ID" value="EYF02985.1"/>
    <property type="molecule type" value="Genomic_DNA"/>
</dbReference>
<gene>
    <name evidence="2" type="ORF">CAP_6247</name>
</gene>
<sequence>MAFEAISGRRGGGSMVGRMAVVALGLLVVGCTGNVVVLSGPDETPIPANPEPPPEPFPEPLPEPLPPEPQPTPLGFCLGDAVSTGTIEATAAEGGPVGELVPGNWYAIETSGGPWFAHGGGSGPAYYGAWVSDDGGVTWFRLNDSADDGKDFTVAWGAAAEPVGASYQRGYWQATGTSIRIQVADQVFEDNSGSLSWTLFDAYPCD</sequence>
<organism evidence="2 3">
    <name type="scientific">Chondromyces apiculatus DSM 436</name>
    <dbReference type="NCBI Taxonomy" id="1192034"/>
    <lineage>
        <taxon>Bacteria</taxon>
        <taxon>Pseudomonadati</taxon>
        <taxon>Myxococcota</taxon>
        <taxon>Polyangia</taxon>
        <taxon>Polyangiales</taxon>
        <taxon>Polyangiaceae</taxon>
        <taxon>Chondromyces</taxon>
    </lineage>
</organism>
<dbReference type="STRING" id="1192034.CAP_6247"/>
<comment type="caution">
    <text evidence="2">The sequence shown here is derived from an EMBL/GenBank/DDBJ whole genome shotgun (WGS) entry which is preliminary data.</text>
</comment>
<evidence type="ECO:0000313" key="2">
    <source>
        <dbReference type="EMBL" id="EYF02985.1"/>
    </source>
</evidence>
<dbReference type="AlphaFoldDB" id="A0A017T2C0"/>
<dbReference type="Proteomes" id="UP000019678">
    <property type="component" value="Unassembled WGS sequence"/>
</dbReference>
<protein>
    <submittedName>
        <fullName evidence="2">Uncharacterized protein</fullName>
    </submittedName>
</protein>
<keyword evidence="3" id="KW-1185">Reference proteome</keyword>
<evidence type="ECO:0000256" key="1">
    <source>
        <dbReference type="SAM" id="MobiDB-lite"/>
    </source>
</evidence>
<reference evidence="2 3" key="1">
    <citation type="submission" date="2013-05" db="EMBL/GenBank/DDBJ databases">
        <title>Genome assembly of Chondromyces apiculatus DSM 436.</title>
        <authorList>
            <person name="Sharma G."/>
            <person name="Khatri I."/>
            <person name="Kaur C."/>
            <person name="Mayilraj S."/>
            <person name="Subramanian S."/>
        </authorList>
    </citation>
    <scope>NUCLEOTIDE SEQUENCE [LARGE SCALE GENOMIC DNA]</scope>
    <source>
        <strain evidence="2 3">DSM 436</strain>
    </source>
</reference>
<name>A0A017T2C0_9BACT</name>